<evidence type="ECO:0000313" key="3">
    <source>
        <dbReference type="Proteomes" id="UP000199242"/>
    </source>
</evidence>
<dbReference type="KEGG" id="ctai:NCTC12078_03475"/>
<dbReference type="Proteomes" id="UP000199242">
    <property type="component" value="Unassembled WGS sequence"/>
</dbReference>
<gene>
    <name evidence="2" type="ORF">NCTC12078_03475</name>
    <name evidence="1" type="ORF">SAMN05216273_10344</name>
</gene>
<reference evidence="2 4" key="2">
    <citation type="submission" date="2019-02" db="EMBL/GenBank/DDBJ databases">
        <authorList>
            <consortium name="Pathogen Informatics"/>
        </authorList>
    </citation>
    <scope>NUCLEOTIDE SEQUENCE [LARGE SCALE GENOMIC DNA]</scope>
    <source>
        <strain evidence="2 4">3012STDY6944375</strain>
    </source>
</reference>
<dbReference type="EMBL" id="LR215974">
    <property type="protein sequence ID" value="VFB05402.1"/>
    <property type="molecule type" value="Genomic_DNA"/>
</dbReference>
<dbReference type="AlphaFoldDB" id="A0A1G9LC99"/>
<reference evidence="1 3" key="1">
    <citation type="submission" date="2016-10" db="EMBL/GenBank/DDBJ databases">
        <authorList>
            <person name="Varghese N."/>
            <person name="Submissions S."/>
        </authorList>
    </citation>
    <scope>NUCLEOTIDE SEQUENCE [LARGE SCALE GENOMIC DNA]</scope>
    <source>
        <strain evidence="1 3">CGMCC 1.10941</strain>
    </source>
</reference>
<evidence type="ECO:0000313" key="2">
    <source>
        <dbReference type="EMBL" id="VFB05402.1"/>
    </source>
</evidence>
<accession>A0A4U8WFZ0</accession>
<evidence type="ECO:0000313" key="1">
    <source>
        <dbReference type="EMBL" id="SDL59383.1"/>
    </source>
</evidence>
<name>A0A1G9LC99_9FLAO</name>
<accession>A0A1G9LC99</accession>
<dbReference type="RefSeq" id="WP_262484128.1">
    <property type="nucleotide sequence ID" value="NZ_FNHD01000003.1"/>
</dbReference>
<dbReference type="Proteomes" id="UP000290013">
    <property type="component" value="Chromosome"/>
</dbReference>
<keyword evidence="3" id="KW-1185">Reference proteome</keyword>
<protein>
    <submittedName>
        <fullName evidence="2">Uncharacterized protein</fullName>
    </submittedName>
</protein>
<sequence>MRSRILRTALTLLAPIVIEFFIKKITGKKEVKNTNKQIPSPH</sequence>
<evidence type="ECO:0000313" key="4">
    <source>
        <dbReference type="Proteomes" id="UP000290013"/>
    </source>
</evidence>
<organism evidence="2 4">
    <name type="scientific">Chryseobacterium taihuense</name>
    <dbReference type="NCBI Taxonomy" id="1141221"/>
    <lineage>
        <taxon>Bacteria</taxon>
        <taxon>Pseudomonadati</taxon>
        <taxon>Bacteroidota</taxon>
        <taxon>Flavobacteriia</taxon>
        <taxon>Flavobacteriales</taxon>
        <taxon>Weeksellaceae</taxon>
        <taxon>Chryseobacterium group</taxon>
        <taxon>Chryseobacterium</taxon>
    </lineage>
</organism>
<dbReference type="EMBL" id="FNHD01000003">
    <property type="protein sequence ID" value="SDL59383.1"/>
    <property type="molecule type" value="Genomic_DNA"/>
</dbReference>
<proteinExistence type="predicted"/>